<dbReference type="InterPro" id="IPR019787">
    <property type="entry name" value="Znf_PHD-finger"/>
</dbReference>
<keyword evidence="1" id="KW-0479">Metal-binding</keyword>
<dbReference type="Gene3D" id="2.30.30.1150">
    <property type="match status" value="1"/>
</dbReference>
<dbReference type="InterPro" id="IPR011011">
    <property type="entry name" value="Znf_FYVE_PHD"/>
</dbReference>
<evidence type="ECO:0000256" key="3">
    <source>
        <dbReference type="ARBA" id="ARBA00022833"/>
    </source>
</evidence>
<dbReference type="SUPFAM" id="SSF57903">
    <property type="entry name" value="FYVE/PHD zinc finger"/>
    <property type="match status" value="1"/>
</dbReference>
<comment type="caution">
    <text evidence="5">The sequence shown here is derived from an EMBL/GenBank/DDBJ whole genome shotgun (WGS) entry which is preliminary data.</text>
</comment>
<name>A0ABQ7V4Z1_SOLTU</name>
<dbReference type="Pfam" id="PF00628">
    <property type="entry name" value="PHD"/>
    <property type="match status" value="1"/>
</dbReference>
<evidence type="ECO:0000313" key="6">
    <source>
        <dbReference type="Proteomes" id="UP000826656"/>
    </source>
</evidence>
<dbReference type="InterPro" id="IPR001965">
    <property type="entry name" value="Znf_PHD"/>
</dbReference>
<reference evidence="5 6" key="1">
    <citation type="journal article" date="2021" name="bioRxiv">
        <title>Chromosome-scale and haplotype-resolved genome assembly of a tetraploid potato cultivar.</title>
        <authorList>
            <person name="Sun H."/>
            <person name="Jiao W.-B."/>
            <person name="Krause K."/>
            <person name="Campoy J.A."/>
            <person name="Goel M."/>
            <person name="Folz-Donahue K."/>
            <person name="Kukat C."/>
            <person name="Huettel B."/>
            <person name="Schneeberger K."/>
        </authorList>
    </citation>
    <scope>NUCLEOTIDE SEQUENCE [LARGE SCALE GENOMIC DNA]</scope>
    <source>
        <strain evidence="5">SolTubOtavaFocal</strain>
        <tissue evidence="5">Leaves</tissue>
    </source>
</reference>
<organism evidence="5 6">
    <name type="scientific">Solanum tuberosum</name>
    <name type="common">Potato</name>
    <dbReference type="NCBI Taxonomy" id="4113"/>
    <lineage>
        <taxon>Eukaryota</taxon>
        <taxon>Viridiplantae</taxon>
        <taxon>Streptophyta</taxon>
        <taxon>Embryophyta</taxon>
        <taxon>Tracheophyta</taxon>
        <taxon>Spermatophyta</taxon>
        <taxon>Magnoliopsida</taxon>
        <taxon>eudicotyledons</taxon>
        <taxon>Gunneridae</taxon>
        <taxon>Pentapetalae</taxon>
        <taxon>asterids</taxon>
        <taxon>lamiids</taxon>
        <taxon>Solanales</taxon>
        <taxon>Solanaceae</taxon>
        <taxon>Solanoideae</taxon>
        <taxon>Solaneae</taxon>
        <taxon>Solanum</taxon>
    </lineage>
</organism>
<sequence>MAGNPNIFSSFQSHKAPSPVTVGDGSTCNSLGAGTVKPTSYITPLSIRSTKIGLTRNLKCYISFFPGHCLFRDLTTNQMWTKLNEVGSKMISLSRSLSEISRGCFRAQVSGSVHVNAKDAKVEAISFLEEKQLLKIVGPEISNPSLATGKCMSPTKYLQLFQISWGTTQANNVTKLLEGSNPSSTKITLGDFFSCLVSKMEQAETYGVDKRCACQCCGEKEKADGGDSLACDSCEEIYHLSCVEPTVKEFPVRSWHCAKGMESPSSSVIIENEVEDLTSEDMVLELEDNTNGLVDGELKLCEGVEGESIQINFVKNSSIDTYS</sequence>
<dbReference type="SMART" id="SM00249">
    <property type="entry name" value="PHD"/>
    <property type="match status" value="1"/>
</dbReference>
<dbReference type="Proteomes" id="UP000826656">
    <property type="component" value="Unassembled WGS sequence"/>
</dbReference>
<proteinExistence type="predicted"/>
<keyword evidence="3" id="KW-0862">Zinc</keyword>
<keyword evidence="6" id="KW-1185">Reference proteome</keyword>
<evidence type="ECO:0000313" key="5">
    <source>
        <dbReference type="EMBL" id="KAH0758438.1"/>
    </source>
</evidence>
<keyword evidence="2" id="KW-0863">Zinc-finger</keyword>
<feature type="domain" description="Zinc finger PHD-type" evidence="4">
    <location>
        <begin position="213"/>
        <end position="261"/>
    </location>
</feature>
<protein>
    <recommendedName>
        <fullName evidence="4">Zinc finger PHD-type domain-containing protein</fullName>
    </recommendedName>
</protein>
<evidence type="ECO:0000256" key="1">
    <source>
        <dbReference type="ARBA" id="ARBA00022723"/>
    </source>
</evidence>
<evidence type="ECO:0000256" key="2">
    <source>
        <dbReference type="ARBA" id="ARBA00022771"/>
    </source>
</evidence>
<evidence type="ECO:0000259" key="4">
    <source>
        <dbReference type="SMART" id="SM00249"/>
    </source>
</evidence>
<accession>A0ABQ7V4Z1</accession>
<gene>
    <name evidence="5" type="ORF">KY290_021931</name>
</gene>
<dbReference type="EMBL" id="JAIVGD010000015">
    <property type="protein sequence ID" value="KAH0758438.1"/>
    <property type="molecule type" value="Genomic_DNA"/>
</dbReference>